<sequence length="99" mass="11929">MFKHPDFAINISGIKELDKEWKGHRYEKYFLIAYSYNQLYYKLKNEKFDNLNASVFSIKKLIESYSKIIESNPELKIGTLDEYKKLDETELKKRIKKLI</sequence>
<reference evidence="1 2" key="1">
    <citation type="submission" date="2017-12" db="EMBL/GenBank/DDBJ databases">
        <title>Confluentibacter flavum sp. nov., isolated from the saline lake.</title>
        <authorList>
            <person name="Yu L."/>
        </authorList>
    </citation>
    <scope>NUCLEOTIDE SEQUENCE [LARGE SCALE GENOMIC DNA]</scope>
    <source>
        <strain evidence="1 2">3B</strain>
    </source>
</reference>
<evidence type="ECO:0000313" key="1">
    <source>
        <dbReference type="EMBL" id="PKQ44921.1"/>
    </source>
</evidence>
<keyword evidence="2" id="KW-1185">Reference proteome</keyword>
<gene>
    <name evidence="1" type="ORF">CSW08_10700</name>
</gene>
<dbReference type="EMBL" id="PJEO01000038">
    <property type="protein sequence ID" value="PKQ44921.1"/>
    <property type="molecule type" value="Genomic_DNA"/>
</dbReference>
<comment type="caution">
    <text evidence="1">The sequence shown here is derived from an EMBL/GenBank/DDBJ whole genome shotgun (WGS) entry which is preliminary data.</text>
</comment>
<name>A0A2N3HJ02_9FLAO</name>
<dbReference type="AlphaFoldDB" id="A0A2N3HJ02"/>
<protein>
    <submittedName>
        <fullName evidence="1">Uncharacterized protein</fullName>
    </submittedName>
</protein>
<dbReference type="Proteomes" id="UP000233435">
    <property type="component" value="Unassembled WGS sequence"/>
</dbReference>
<proteinExistence type="predicted"/>
<evidence type="ECO:0000313" key="2">
    <source>
        <dbReference type="Proteomes" id="UP000233435"/>
    </source>
</evidence>
<accession>A0A2N3HJ02</accession>
<organism evidence="1 2">
    <name type="scientific">Confluentibacter flavum</name>
    <dbReference type="NCBI Taxonomy" id="1909700"/>
    <lineage>
        <taxon>Bacteria</taxon>
        <taxon>Pseudomonadati</taxon>
        <taxon>Bacteroidota</taxon>
        <taxon>Flavobacteriia</taxon>
        <taxon>Flavobacteriales</taxon>
        <taxon>Flavobacteriaceae</taxon>
        <taxon>Confluentibacter</taxon>
    </lineage>
</organism>